<proteinExistence type="predicted"/>
<feature type="region of interest" description="Disordered" evidence="1">
    <location>
        <begin position="53"/>
        <end position="96"/>
    </location>
</feature>
<feature type="compositionally biased region" description="Low complexity" evidence="1">
    <location>
        <begin position="562"/>
        <end position="574"/>
    </location>
</feature>
<evidence type="ECO:0000256" key="1">
    <source>
        <dbReference type="SAM" id="MobiDB-lite"/>
    </source>
</evidence>
<accession>A0A167WVK4</accession>
<feature type="compositionally biased region" description="Basic and acidic residues" evidence="1">
    <location>
        <begin position="741"/>
        <end position="757"/>
    </location>
</feature>
<dbReference type="EMBL" id="KV417783">
    <property type="protein sequence ID" value="KZP06534.1"/>
    <property type="molecule type" value="Genomic_DNA"/>
</dbReference>
<feature type="region of interest" description="Disordered" evidence="1">
    <location>
        <begin position="613"/>
        <end position="757"/>
    </location>
</feature>
<dbReference type="OrthoDB" id="2677857at2759"/>
<feature type="compositionally biased region" description="Basic residues" evidence="1">
    <location>
        <begin position="82"/>
        <end position="96"/>
    </location>
</feature>
<feature type="compositionally biased region" description="Basic residues" evidence="1">
    <location>
        <begin position="700"/>
        <end position="710"/>
    </location>
</feature>
<feature type="compositionally biased region" description="Polar residues" evidence="1">
    <location>
        <begin position="412"/>
        <end position="430"/>
    </location>
</feature>
<feature type="region of interest" description="Disordered" evidence="1">
    <location>
        <begin position="546"/>
        <end position="580"/>
    </location>
</feature>
<evidence type="ECO:0000313" key="2">
    <source>
        <dbReference type="EMBL" id="KZP06534.1"/>
    </source>
</evidence>
<evidence type="ECO:0000313" key="3">
    <source>
        <dbReference type="Proteomes" id="UP000076532"/>
    </source>
</evidence>
<reference evidence="2 3" key="1">
    <citation type="journal article" date="2016" name="Mol. Biol. Evol.">
        <title>Comparative Genomics of Early-Diverging Mushroom-Forming Fungi Provides Insights into the Origins of Lignocellulose Decay Capabilities.</title>
        <authorList>
            <person name="Nagy L.G."/>
            <person name="Riley R."/>
            <person name="Tritt A."/>
            <person name="Adam C."/>
            <person name="Daum C."/>
            <person name="Floudas D."/>
            <person name="Sun H."/>
            <person name="Yadav J.S."/>
            <person name="Pangilinan J."/>
            <person name="Larsson K.H."/>
            <person name="Matsuura K."/>
            <person name="Barry K."/>
            <person name="Labutti K."/>
            <person name="Kuo R."/>
            <person name="Ohm R.A."/>
            <person name="Bhattacharya S.S."/>
            <person name="Shirouzu T."/>
            <person name="Yoshinaga Y."/>
            <person name="Martin F.M."/>
            <person name="Grigoriev I.V."/>
            <person name="Hibbett D.S."/>
        </authorList>
    </citation>
    <scope>NUCLEOTIDE SEQUENCE [LARGE SCALE GENOMIC DNA]</scope>
    <source>
        <strain evidence="2 3">CBS 109695</strain>
    </source>
</reference>
<feature type="compositionally biased region" description="Basic and acidic residues" evidence="1">
    <location>
        <begin position="654"/>
        <end position="679"/>
    </location>
</feature>
<gene>
    <name evidence="2" type="ORF">FIBSPDRAFT_902739</name>
</gene>
<feature type="compositionally biased region" description="Low complexity" evidence="1">
    <location>
        <begin position="613"/>
        <end position="632"/>
    </location>
</feature>
<name>A0A167WVK4_9AGAM</name>
<feature type="compositionally biased region" description="Low complexity" evidence="1">
    <location>
        <begin position="400"/>
        <end position="411"/>
    </location>
</feature>
<dbReference type="PRINTS" id="PR01217">
    <property type="entry name" value="PRICHEXTENSN"/>
</dbReference>
<dbReference type="Proteomes" id="UP000076532">
    <property type="component" value="Unassembled WGS sequence"/>
</dbReference>
<protein>
    <submittedName>
        <fullName evidence="2">Uncharacterized protein</fullName>
    </submittedName>
</protein>
<dbReference type="STRING" id="436010.A0A167WVK4"/>
<feature type="compositionally biased region" description="Pro residues" evidence="1">
    <location>
        <begin position="437"/>
        <end position="514"/>
    </location>
</feature>
<feature type="region of interest" description="Disordered" evidence="1">
    <location>
        <begin position="400"/>
        <end position="517"/>
    </location>
</feature>
<organism evidence="2 3">
    <name type="scientific">Athelia psychrophila</name>
    <dbReference type="NCBI Taxonomy" id="1759441"/>
    <lineage>
        <taxon>Eukaryota</taxon>
        <taxon>Fungi</taxon>
        <taxon>Dikarya</taxon>
        <taxon>Basidiomycota</taxon>
        <taxon>Agaricomycotina</taxon>
        <taxon>Agaricomycetes</taxon>
        <taxon>Agaricomycetidae</taxon>
        <taxon>Atheliales</taxon>
        <taxon>Atheliaceae</taxon>
        <taxon>Athelia</taxon>
    </lineage>
</organism>
<sequence length="757" mass="81423">MAEDKRRWATAAQIRWLLAWIAAYLEAQRTNTFHLFWPKLFDAWFKAFPNRQPTAADHTDSEEELDSGSDVPPESADERAVKEHKKKTTKKATKAKAKAKKKILTDSLSRNDKIAGRLISQKQRQLKTIMRWHCPASRASRKKAGSATCACQIFDDGAAAKPTRRLQETEAYIKLYYDTRMLEPLRLRIAELEKSGPMINTIREVARELYEKEKDDEATQTAIAACIEEHAEDKRRLQASKQLEVIDPTPEQYQDAITALPAYLESVLREVTRRTGFSATIIVGGPVPMNNGHIQTASISTGKDPRSNATFKDAYAGFDEAVLHPFGDFLRNVYSADVRASRSLNPTIPDSTVVQDTAAAPDTTVTRDTTTIPDTTGAAAAIPDTTGAATAIPDITVTTAPDTTEADAPTIIQATPTLSPRLNRKASSSPVAAIPARPKPTPPPPITTIPPRPKPTPPPTTTIPPRPKPTPPPTTPIPPHPQPTPPPTTTIPPRPKPTPPPITPIPPRPKPTPPGYCSVQALQARALEEAAAAEKKLADDRALAVEEAAAAAAAEKQRADEQVAAAAAPQGAATAEEDRLAAEGDRLAAEGLQLAAAAAAAARLAFQTDQAADPITNTAASPPSGPSTTSAAVAEAAHTRSGRKVTVSAGGEAVAKEREIAKAKSLKAAENRARKRAAEDEPAAGLAKKPRVSSSTTKVAAKKKKKKKPPSARVLKDDEELGDFEAGSGVALRGRQALRYRTKEHQRQNFSNQEERR</sequence>
<keyword evidence="3" id="KW-1185">Reference proteome</keyword>
<dbReference type="AlphaFoldDB" id="A0A167WVK4"/>